<dbReference type="InterPro" id="IPR050487">
    <property type="entry name" value="FtsQ_DivIB"/>
</dbReference>
<dbReference type="EMBL" id="MEUI01000006">
    <property type="protein sequence ID" value="OGC35204.1"/>
    <property type="molecule type" value="Genomic_DNA"/>
</dbReference>
<sequence length="254" mass="29121">MVKRKRKVTKSRRRRKGRLFVWLFFLILLIGLTYYILSLPIWQIKYVVVNGTQMLSANEIRTMASVPLSGNLFFSNLSRTKSNLKSITAISDFNIYRIPPATILINIKERQPVAAIVFSDQSFFIDEQGYVLNRNPNLSLNIPNLPDLPVIAGMDRAAVLKVDRLDNKIARVVLEVVVKLARFLDLKNIRLELAGVDNITLLLDDVLRVKLGDYNDIQKKMQVFKALLPVMAGRWSSVVYVDVRYPDNPVIKYK</sequence>
<dbReference type="InterPro" id="IPR013685">
    <property type="entry name" value="POTRA_FtsQ_type"/>
</dbReference>
<dbReference type="Pfam" id="PF08478">
    <property type="entry name" value="POTRA_1"/>
    <property type="match status" value="1"/>
</dbReference>
<organism evidence="10 11">
    <name type="scientific">candidate division WOR-1 bacterium RIFOXYC2_FULL_41_25</name>
    <dbReference type="NCBI Taxonomy" id="1802586"/>
    <lineage>
        <taxon>Bacteria</taxon>
        <taxon>Bacillati</taxon>
        <taxon>Saganbacteria</taxon>
    </lineage>
</organism>
<keyword evidence="3" id="KW-0132">Cell division</keyword>
<proteinExistence type="predicted"/>
<dbReference type="Gene3D" id="3.40.50.11690">
    <property type="entry name" value="Cell division protein FtsQ/DivIB"/>
    <property type="match status" value="1"/>
</dbReference>
<dbReference type="InterPro" id="IPR045335">
    <property type="entry name" value="FtsQ_C_sf"/>
</dbReference>
<dbReference type="InterPro" id="IPR034746">
    <property type="entry name" value="POTRA"/>
</dbReference>
<keyword evidence="4 8" id="KW-0812">Transmembrane</keyword>
<evidence type="ECO:0000256" key="7">
    <source>
        <dbReference type="ARBA" id="ARBA00023306"/>
    </source>
</evidence>
<evidence type="ECO:0000256" key="6">
    <source>
        <dbReference type="ARBA" id="ARBA00023136"/>
    </source>
</evidence>
<comment type="subcellular location">
    <subcellularLocation>
        <location evidence="1">Membrane</location>
    </subcellularLocation>
</comment>
<evidence type="ECO:0000259" key="9">
    <source>
        <dbReference type="PROSITE" id="PS51779"/>
    </source>
</evidence>
<name>A0A1F4TR51_UNCSA</name>
<protein>
    <recommendedName>
        <fullName evidence="9">POTRA domain-containing protein</fullName>
    </recommendedName>
</protein>
<feature type="transmembrane region" description="Helical" evidence="8">
    <location>
        <begin position="20"/>
        <end position="42"/>
    </location>
</feature>
<dbReference type="Pfam" id="PF03799">
    <property type="entry name" value="FtsQ_DivIB_C"/>
    <property type="match status" value="1"/>
</dbReference>
<evidence type="ECO:0000256" key="2">
    <source>
        <dbReference type="ARBA" id="ARBA00022475"/>
    </source>
</evidence>
<comment type="caution">
    <text evidence="10">The sequence shown here is derived from an EMBL/GenBank/DDBJ whole genome shotgun (WGS) entry which is preliminary data.</text>
</comment>
<gene>
    <name evidence="10" type="ORF">A2462_07585</name>
</gene>
<feature type="domain" description="POTRA" evidence="9">
    <location>
        <begin position="42"/>
        <end position="110"/>
    </location>
</feature>
<keyword evidence="5 8" id="KW-1133">Transmembrane helix</keyword>
<dbReference type="InterPro" id="IPR005548">
    <property type="entry name" value="Cell_div_FtsQ/DivIB_C"/>
</dbReference>
<evidence type="ECO:0000256" key="8">
    <source>
        <dbReference type="SAM" id="Phobius"/>
    </source>
</evidence>
<evidence type="ECO:0000256" key="1">
    <source>
        <dbReference type="ARBA" id="ARBA00004370"/>
    </source>
</evidence>
<reference evidence="10 11" key="1">
    <citation type="journal article" date="2016" name="Nat. Commun.">
        <title>Thousands of microbial genomes shed light on interconnected biogeochemical processes in an aquifer system.</title>
        <authorList>
            <person name="Anantharaman K."/>
            <person name="Brown C.T."/>
            <person name="Hug L.A."/>
            <person name="Sharon I."/>
            <person name="Castelle C.J."/>
            <person name="Probst A.J."/>
            <person name="Thomas B.C."/>
            <person name="Singh A."/>
            <person name="Wilkins M.J."/>
            <person name="Karaoz U."/>
            <person name="Brodie E.L."/>
            <person name="Williams K.H."/>
            <person name="Hubbard S.S."/>
            <person name="Banfield J.F."/>
        </authorList>
    </citation>
    <scope>NUCLEOTIDE SEQUENCE [LARGE SCALE GENOMIC DNA]</scope>
</reference>
<dbReference type="PANTHER" id="PTHR37820:SF1">
    <property type="entry name" value="CELL DIVISION PROTEIN FTSQ"/>
    <property type="match status" value="1"/>
</dbReference>
<dbReference type="GO" id="GO:0051301">
    <property type="term" value="P:cell division"/>
    <property type="evidence" value="ECO:0007669"/>
    <property type="project" value="UniProtKB-KW"/>
</dbReference>
<evidence type="ECO:0000313" key="10">
    <source>
        <dbReference type="EMBL" id="OGC35204.1"/>
    </source>
</evidence>
<dbReference type="AlphaFoldDB" id="A0A1F4TR51"/>
<dbReference type="Gene3D" id="3.10.20.310">
    <property type="entry name" value="membrane protein fhac"/>
    <property type="match status" value="1"/>
</dbReference>
<dbReference type="GO" id="GO:0005886">
    <property type="term" value="C:plasma membrane"/>
    <property type="evidence" value="ECO:0007669"/>
    <property type="project" value="TreeGrafter"/>
</dbReference>
<keyword evidence="6 8" id="KW-0472">Membrane</keyword>
<keyword evidence="2" id="KW-1003">Cell membrane</keyword>
<evidence type="ECO:0000256" key="5">
    <source>
        <dbReference type="ARBA" id="ARBA00022989"/>
    </source>
</evidence>
<accession>A0A1F4TR51</accession>
<evidence type="ECO:0000313" key="11">
    <source>
        <dbReference type="Proteomes" id="UP000177309"/>
    </source>
</evidence>
<evidence type="ECO:0000256" key="4">
    <source>
        <dbReference type="ARBA" id="ARBA00022692"/>
    </source>
</evidence>
<dbReference type="PANTHER" id="PTHR37820">
    <property type="entry name" value="CELL DIVISION PROTEIN DIVIB"/>
    <property type="match status" value="1"/>
</dbReference>
<dbReference type="PROSITE" id="PS51779">
    <property type="entry name" value="POTRA"/>
    <property type="match status" value="1"/>
</dbReference>
<dbReference type="Proteomes" id="UP000177309">
    <property type="component" value="Unassembled WGS sequence"/>
</dbReference>
<keyword evidence="7" id="KW-0131">Cell cycle</keyword>
<evidence type="ECO:0000256" key="3">
    <source>
        <dbReference type="ARBA" id="ARBA00022618"/>
    </source>
</evidence>